<dbReference type="InterPro" id="IPR001865">
    <property type="entry name" value="Ribosomal_uS2"/>
</dbReference>
<reference evidence="4 5" key="1">
    <citation type="journal article" date="2016" name="Mol. Biol. Evol.">
        <title>Comparative Genomics of Early-Diverging Mushroom-Forming Fungi Provides Insights into the Origins of Lignocellulose Decay Capabilities.</title>
        <authorList>
            <person name="Nagy L.G."/>
            <person name="Riley R."/>
            <person name="Tritt A."/>
            <person name="Adam C."/>
            <person name="Daum C."/>
            <person name="Floudas D."/>
            <person name="Sun H."/>
            <person name="Yadav J.S."/>
            <person name="Pangilinan J."/>
            <person name="Larsson K.H."/>
            <person name="Matsuura K."/>
            <person name="Barry K."/>
            <person name="Labutti K."/>
            <person name="Kuo R."/>
            <person name="Ohm R.A."/>
            <person name="Bhattacharya S.S."/>
            <person name="Shirouzu T."/>
            <person name="Yoshinaga Y."/>
            <person name="Martin F.M."/>
            <person name="Grigoriev I.V."/>
            <person name="Hibbett D.S."/>
        </authorList>
    </citation>
    <scope>NUCLEOTIDE SEQUENCE [LARGE SCALE GENOMIC DNA]</scope>
    <source>
        <strain evidence="4 5">HHB14362 ss-1</strain>
    </source>
</reference>
<dbReference type="InterPro" id="IPR005706">
    <property type="entry name" value="Ribosomal_uS2_bac/mit/plastid"/>
</dbReference>
<dbReference type="PANTHER" id="PTHR12534:SF0">
    <property type="entry name" value="SMALL RIBOSOMAL SUBUNIT PROTEIN US2M"/>
    <property type="match status" value="1"/>
</dbReference>
<evidence type="ECO:0000256" key="3">
    <source>
        <dbReference type="ARBA" id="ARBA00023274"/>
    </source>
</evidence>
<dbReference type="CDD" id="cd01425">
    <property type="entry name" value="RPS2"/>
    <property type="match status" value="1"/>
</dbReference>
<dbReference type="OrthoDB" id="2320368at2759"/>
<gene>
    <name evidence="4" type="ORF">NEOLEDRAFT_1239501</name>
</gene>
<protein>
    <submittedName>
        <fullName evidence="4">Ribosomal protein S2</fullName>
    </submittedName>
</protein>
<name>A0A165UQL6_9AGAM</name>
<dbReference type="GO" id="GO:0006412">
    <property type="term" value="P:translation"/>
    <property type="evidence" value="ECO:0007669"/>
    <property type="project" value="InterPro"/>
</dbReference>
<dbReference type="InterPro" id="IPR018130">
    <property type="entry name" value="Ribosomal_uS2_CS"/>
</dbReference>
<evidence type="ECO:0000313" key="4">
    <source>
        <dbReference type="EMBL" id="KZT28547.1"/>
    </source>
</evidence>
<sequence length="299" mass="33244">MASSSSWLAAAKSSSRYVKPWVGSRIFTRSISAQDALNSKEMPLETPEDWLKFQRQRVARNGLYEYMSQYGSTQTRENSFQPHHTLHRPVAPGQLTLSALVASGAHFGHSKTLMNPNFIPYAYGTRAGITIIDLDQTLPLLRRAANLVRSITANDGTVIFVGTRPDLRPAVRKAAERLGEQGYYVGEKWLPGTLTNKMHMFGSDVESWRVVPDLVVFLNPINNTYAIRECAVEHIPTIGIIDSNVDPRVVMYPIPANDESTRTAELIAGVLSIAGREGVLINQERMEASERRRASSFGQ</sequence>
<organism evidence="4 5">
    <name type="scientific">Neolentinus lepideus HHB14362 ss-1</name>
    <dbReference type="NCBI Taxonomy" id="1314782"/>
    <lineage>
        <taxon>Eukaryota</taxon>
        <taxon>Fungi</taxon>
        <taxon>Dikarya</taxon>
        <taxon>Basidiomycota</taxon>
        <taxon>Agaricomycotina</taxon>
        <taxon>Agaricomycetes</taxon>
        <taxon>Gloeophyllales</taxon>
        <taxon>Gloeophyllaceae</taxon>
        <taxon>Neolentinus</taxon>
    </lineage>
</organism>
<dbReference type="Proteomes" id="UP000076761">
    <property type="component" value="Unassembled WGS sequence"/>
</dbReference>
<evidence type="ECO:0000256" key="1">
    <source>
        <dbReference type="ARBA" id="ARBA00006242"/>
    </source>
</evidence>
<accession>A0A165UQL6</accession>
<dbReference type="EMBL" id="KV425557">
    <property type="protein sequence ID" value="KZT28547.1"/>
    <property type="molecule type" value="Genomic_DNA"/>
</dbReference>
<dbReference type="InParanoid" id="A0A165UQL6"/>
<comment type="similarity">
    <text evidence="1">Belongs to the universal ribosomal protein uS2 family.</text>
</comment>
<dbReference type="GO" id="GO:0005763">
    <property type="term" value="C:mitochondrial small ribosomal subunit"/>
    <property type="evidence" value="ECO:0007669"/>
    <property type="project" value="TreeGrafter"/>
</dbReference>
<dbReference type="Pfam" id="PF00318">
    <property type="entry name" value="Ribosomal_S2"/>
    <property type="match status" value="2"/>
</dbReference>
<dbReference type="GO" id="GO:0003735">
    <property type="term" value="F:structural constituent of ribosome"/>
    <property type="evidence" value="ECO:0007669"/>
    <property type="project" value="InterPro"/>
</dbReference>
<proteinExistence type="inferred from homology"/>
<dbReference type="NCBIfam" id="TIGR01011">
    <property type="entry name" value="rpsB_bact"/>
    <property type="match status" value="1"/>
</dbReference>
<keyword evidence="3" id="KW-0687">Ribonucleoprotein</keyword>
<dbReference type="FunCoup" id="A0A165UQL6">
    <property type="interactions" value="181"/>
</dbReference>
<dbReference type="SUPFAM" id="SSF52313">
    <property type="entry name" value="Ribosomal protein S2"/>
    <property type="match status" value="1"/>
</dbReference>
<dbReference type="InterPro" id="IPR023591">
    <property type="entry name" value="Ribosomal_uS2_flav_dom_sf"/>
</dbReference>
<dbReference type="AlphaFoldDB" id="A0A165UQL6"/>
<dbReference type="PROSITE" id="PS00962">
    <property type="entry name" value="RIBOSOMAL_S2_1"/>
    <property type="match status" value="1"/>
</dbReference>
<keyword evidence="5" id="KW-1185">Reference proteome</keyword>
<dbReference type="STRING" id="1314782.A0A165UQL6"/>
<dbReference type="PRINTS" id="PR00395">
    <property type="entry name" value="RIBOSOMALS2"/>
</dbReference>
<evidence type="ECO:0000256" key="2">
    <source>
        <dbReference type="ARBA" id="ARBA00022980"/>
    </source>
</evidence>
<keyword evidence="2 4" id="KW-0689">Ribosomal protein</keyword>
<evidence type="ECO:0000313" key="5">
    <source>
        <dbReference type="Proteomes" id="UP000076761"/>
    </source>
</evidence>
<dbReference type="Gene3D" id="3.40.50.10490">
    <property type="entry name" value="Glucose-6-phosphate isomerase like protein, domain 1"/>
    <property type="match status" value="1"/>
</dbReference>
<dbReference type="HAMAP" id="MF_00291_B">
    <property type="entry name" value="Ribosomal_uS2_B"/>
    <property type="match status" value="1"/>
</dbReference>
<dbReference type="PANTHER" id="PTHR12534">
    <property type="entry name" value="30S RIBOSOMAL PROTEIN S2 PROKARYOTIC AND ORGANELLAR"/>
    <property type="match status" value="1"/>
</dbReference>